<organism evidence="1">
    <name type="scientific">bioreactor metagenome</name>
    <dbReference type="NCBI Taxonomy" id="1076179"/>
    <lineage>
        <taxon>unclassified sequences</taxon>
        <taxon>metagenomes</taxon>
        <taxon>ecological metagenomes</taxon>
    </lineage>
</organism>
<evidence type="ECO:0000313" key="1">
    <source>
        <dbReference type="EMBL" id="MPM31442.1"/>
    </source>
</evidence>
<proteinExistence type="predicted"/>
<reference evidence="1" key="1">
    <citation type="submission" date="2019-08" db="EMBL/GenBank/DDBJ databases">
        <authorList>
            <person name="Kucharzyk K."/>
            <person name="Murdoch R.W."/>
            <person name="Higgins S."/>
            <person name="Loffler F."/>
        </authorList>
    </citation>
    <scope>NUCLEOTIDE SEQUENCE</scope>
</reference>
<accession>A0A644YS76</accession>
<gene>
    <name evidence="1" type="ORF">SDC9_77997</name>
</gene>
<comment type="caution">
    <text evidence="1">The sequence shown here is derived from an EMBL/GenBank/DDBJ whole genome shotgun (WGS) entry which is preliminary data.</text>
</comment>
<protein>
    <submittedName>
        <fullName evidence="1">Uncharacterized protein</fullName>
    </submittedName>
</protein>
<name>A0A644YS76_9ZZZZ</name>
<sequence length="206" mass="23407">MPSIGFGVVECHFFRIEWTQKGSVLFGRDKAVFRIEEIFVGLCTLNKFTVDFFVSRFFCNLRYTPVVVGQFECFGNTFGFLVRRNITELPVWTCSASGRIGCFNHGIQQQLLSIRVYNNVIHDCIGDNRNAMVTDHTESLIGSEFPDGQQSGLLKLFEKSEHIIAGTFSVNNAHQGMISSVGVPKRKNRVVIKSFRFMYFEIAPQI</sequence>
<dbReference type="EMBL" id="VSSQ01006074">
    <property type="protein sequence ID" value="MPM31442.1"/>
    <property type="molecule type" value="Genomic_DNA"/>
</dbReference>
<dbReference type="AlphaFoldDB" id="A0A644YS76"/>